<dbReference type="Pfam" id="PF00076">
    <property type="entry name" value="RRM_1"/>
    <property type="match status" value="1"/>
</dbReference>
<evidence type="ECO:0000256" key="1">
    <source>
        <dbReference type="ARBA" id="ARBA00000971"/>
    </source>
</evidence>
<feature type="domain" description="RRM" evidence="11">
    <location>
        <begin position="32"/>
        <end position="115"/>
    </location>
</feature>
<feature type="chain" id="PRO_5002199354" description="peptidylprolyl isomerase" evidence="9">
    <location>
        <begin position="23"/>
        <end position="337"/>
    </location>
</feature>
<dbReference type="STRING" id="91626.A0A0C9M6B5"/>
<dbReference type="OrthoDB" id="407442at2759"/>
<dbReference type="GO" id="GO:0006457">
    <property type="term" value="P:protein folding"/>
    <property type="evidence" value="ECO:0007669"/>
    <property type="project" value="InterPro"/>
</dbReference>
<dbReference type="EMBL" id="DF836308">
    <property type="protein sequence ID" value="GAN02234.1"/>
    <property type="molecule type" value="Genomic_DNA"/>
</dbReference>
<evidence type="ECO:0000256" key="2">
    <source>
        <dbReference type="ARBA" id="ARBA00013194"/>
    </source>
</evidence>
<evidence type="ECO:0000259" key="10">
    <source>
        <dbReference type="PROSITE" id="PS50072"/>
    </source>
</evidence>
<dbReference type="SUPFAM" id="SSF50891">
    <property type="entry name" value="Cyclophilin-like"/>
    <property type="match status" value="1"/>
</dbReference>
<dbReference type="EC" id="5.2.1.8" evidence="2"/>
<dbReference type="InterPro" id="IPR034168">
    <property type="entry name" value="PPIE_RRM"/>
</dbReference>
<evidence type="ECO:0000313" key="13">
    <source>
        <dbReference type="Proteomes" id="UP000053815"/>
    </source>
</evidence>
<dbReference type="GO" id="GO:0003755">
    <property type="term" value="F:peptidyl-prolyl cis-trans isomerase activity"/>
    <property type="evidence" value="ECO:0007669"/>
    <property type="project" value="UniProtKB-KW"/>
</dbReference>
<evidence type="ECO:0000259" key="11">
    <source>
        <dbReference type="PROSITE" id="PS50102"/>
    </source>
</evidence>
<keyword evidence="3 7" id="KW-0694">RNA-binding</keyword>
<dbReference type="PANTHER" id="PTHR11071">
    <property type="entry name" value="PEPTIDYL-PROLYL CIS-TRANS ISOMERASE"/>
    <property type="match status" value="1"/>
</dbReference>
<dbReference type="InterPro" id="IPR000504">
    <property type="entry name" value="RRM_dom"/>
</dbReference>
<dbReference type="InterPro" id="IPR002130">
    <property type="entry name" value="Cyclophilin-type_PPIase_dom"/>
</dbReference>
<dbReference type="CDD" id="cd01926">
    <property type="entry name" value="cyclophilin_ABH_like"/>
    <property type="match status" value="1"/>
</dbReference>
<evidence type="ECO:0000256" key="4">
    <source>
        <dbReference type="ARBA" id="ARBA00023110"/>
    </source>
</evidence>
<evidence type="ECO:0000256" key="8">
    <source>
        <dbReference type="SAM" id="MobiDB-lite"/>
    </source>
</evidence>
<feature type="compositionally biased region" description="Basic and acidic residues" evidence="8">
    <location>
        <begin position="163"/>
        <end position="173"/>
    </location>
</feature>
<dbReference type="Gene3D" id="2.40.100.10">
    <property type="entry name" value="Cyclophilin-like"/>
    <property type="match status" value="1"/>
</dbReference>
<keyword evidence="5" id="KW-0413">Isomerase</keyword>
<comment type="catalytic activity">
    <reaction evidence="1">
        <text>[protein]-peptidylproline (omega=180) = [protein]-peptidylproline (omega=0)</text>
        <dbReference type="Rhea" id="RHEA:16237"/>
        <dbReference type="Rhea" id="RHEA-COMP:10747"/>
        <dbReference type="Rhea" id="RHEA-COMP:10748"/>
        <dbReference type="ChEBI" id="CHEBI:83833"/>
        <dbReference type="ChEBI" id="CHEBI:83834"/>
        <dbReference type="EC" id="5.2.1.8"/>
    </reaction>
</comment>
<dbReference type="PRINTS" id="PR00153">
    <property type="entry name" value="CSAPPISMRASE"/>
</dbReference>
<sequence>MAAVMLHVRGLLFLHLYTQIMATVNIAKDNKTTLYIGGLDQFVDTATLHAAFIPFGEIVAVQLSPDNSKSKNGSNAHKGFGFVEYELPEDCQAAIDNMHLAELHGKVIKVQLAKPHNITATSHRAVWTEESWLQKYANTEESKEDTEETAQQTADSDDDSDAEEKSTYKPSAKGERSRVYLDIAIGGSLAGRIEIELRGDVVPKTAENFRALCTGEAGFGYKNSVFHRIIPQFMCQGGDITKGNGTGGKSIYGGKFADENFILKHTEAGTLSMANSGPNTNGSQFFICTEKTAWLDGKHVVFGQVVSGMNVVREMERCGSSNGKTSKRVTIADCGQI</sequence>
<evidence type="ECO:0000256" key="3">
    <source>
        <dbReference type="ARBA" id="ARBA00022884"/>
    </source>
</evidence>
<dbReference type="GO" id="GO:0003723">
    <property type="term" value="F:RNA binding"/>
    <property type="evidence" value="ECO:0007669"/>
    <property type="project" value="UniProtKB-UniRule"/>
</dbReference>
<dbReference type="InterPro" id="IPR012677">
    <property type="entry name" value="Nucleotide-bd_a/b_plait_sf"/>
</dbReference>
<dbReference type="SMART" id="SM00360">
    <property type="entry name" value="RRM"/>
    <property type="match status" value="1"/>
</dbReference>
<dbReference type="SUPFAM" id="SSF54928">
    <property type="entry name" value="RNA-binding domain, RBD"/>
    <property type="match status" value="1"/>
</dbReference>
<keyword evidence="9" id="KW-0732">Signal</keyword>
<feature type="signal peptide" evidence="9">
    <location>
        <begin position="1"/>
        <end position="22"/>
    </location>
</feature>
<dbReference type="AlphaFoldDB" id="A0A0C9M6B5"/>
<proteinExistence type="predicted"/>
<dbReference type="InterPro" id="IPR035979">
    <property type="entry name" value="RBD_domain_sf"/>
</dbReference>
<accession>A0A0C9M6B5</accession>
<feature type="domain" description="PPIase cyclophilin-type" evidence="10">
    <location>
        <begin position="180"/>
        <end position="336"/>
    </location>
</feature>
<reference evidence="12" key="1">
    <citation type="submission" date="2014-09" db="EMBL/GenBank/DDBJ databases">
        <title>Draft genome sequence of an oleaginous Mucoromycotina fungus Mucor ambiguus NBRC6742.</title>
        <authorList>
            <person name="Takeda I."/>
            <person name="Yamane N."/>
            <person name="Morita T."/>
            <person name="Tamano K."/>
            <person name="Machida M."/>
            <person name="Baker S."/>
            <person name="Koike H."/>
        </authorList>
    </citation>
    <scope>NUCLEOTIDE SEQUENCE</scope>
    <source>
        <strain evidence="12">NBRC 6742</strain>
    </source>
</reference>
<evidence type="ECO:0000256" key="6">
    <source>
        <dbReference type="ARBA" id="ARBA00049785"/>
    </source>
</evidence>
<dbReference type="PANTHER" id="PTHR11071:SF561">
    <property type="entry name" value="PEPTIDYL-PROLYL CIS-TRANS ISOMERASE D-RELATED"/>
    <property type="match status" value="1"/>
</dbReference>
<dbReference type="CDD" id="cd12347">
    <property type="entry name" value="RRM_PPIE"/>
    <property type="match status" value="1"/>
</dbReference>
<dbReference type="PROSITE" id="PS50072">
    <property type="entry name" value="CSA_PPIASE_2"/>
    <property type="match status" value="1"/>
</dbReference>
<evidence type="ECO:0000313" key="12">
    <source>
        <dbReference type="EMBL" id="GAN02234.1"/>
    </source>
</evidence>
<dbReference type="Gene3D" id="3.30.70.330">
    <property type="match status" value="1"/>
</dbReference>
<protein>
    <recommendedName>
        <fullName evidence="2">peptidylprolyl isomerase</fullName>
        <ecNumber evidence="2">5.2.1.8</ecNumber>
    </recommendedName>
    <alternativeName>
        <fullName evidence="6">Cyclophilin E</fullName>
    </alternativeName>
</protein>
<evidence type="ECO:0000256" key="7">
    <source>
        <dbReference type="PROSITE-ProRule" id="PRU00176"/>
    </source>
</evidence>
<dbReference type="PROSITE" id="PS00170">
    <property type="entry name" value="CSA_PPIASE_1"/>
    <property type="match status" value="1"/>
</dbReference>
<dbReference type="GO" id="GO:0005737">
    <property type="term" value="C:cytoplasm"/>
    <property type="evidence" value="ECO:0007669"/>
    <property type="project" value="TreeGrafter"/>
</dbReference>
<dbReference type="PROSITE" id="PS50102">
    <property type="entry name" value="RRM"/>
    <property type="match status" value="1"/>
</dbReference>
<dbReference type="FunFam" id="2.40.100.10:FF:000013">
    <property type="entry name" value="Peptidyl-prolyl cis-trans isomerase"/>
    <property type="match status" value="1"/>
</dbReference>
<name>A0A0C9M6B5_9FUNG</name>
<dbReference type="Pfam" id="PF00160">
    <property type="entry name" value="Pro_isomerase"/>
    <property type="match status" value="1"/>
</dbReference>
<organism evidence="12">
    <name type="scientific">Mucor ambiguus</name>
    <dbReference type="NCBI Taxonomy" id="91626"/>
    <lineage>
        <taxon>Eukaryota</taxon>
        <taxon>Fungi</taxon>
        <taxon>Fungi incertae sedis</taxon>
        <taxon>Mucoromycota</taxon>
        <taxon>Mucoromycotina</taxon>
        <taxon>Mucoromycetes</taxon>
        <taxon>Mucorales</taxon>
        <taxon>Mucorineae</taxon>
        <taxon>Mucoraceae</taxon>
        <taxon>Mucor</taxon>
    </lineage>
</organism>
<gene>
    <name evidence="12" type="ORF">MAM1_0019c01675</name>
</gene>
<evidence type="ECO:0000256" key="9">
    <source>
        <dbReference type="SAM" id="SignalP"/>
    </source>
</evidence>
<evidence type="ECO:0000256" key="5">
    <source>
        <dbReference type="ARBA" id="ARBA00023235"/>
    </source>
</evidence>
<dbReference type="InterPro" id="IPR029000">
    <property type="entry name" value="Cyclophilin-like_dom_sf"/>
</dbReference>
<dbReference type="GO" id="GO:0016018">
    <property type="term" value="F:cyclosporin A binding"/>
    <property type="evidence" value="ECO:0007669"/>
    <property type="project" value="TreeGrafter"/>
</dbReference>
<dbReference type="Proteomes" id="UP000053815">
    <property type="component" value="Unassembled WGS sequence"/>
</dbReference>
<keyword evidence="4" id="KW-0697">Rotamase</keyword>
<keyword evidence="13" id="KW-1185">Reference proteome</keyword>
<dbReference type="InterPro" id="IPR020892">
    <property type="entry name" value="Cyclophilin-type_PPIase_CS"/>
</dbReference>
<feature type="region of interest" description="Disordered" evidence="8">
    <location>
        <begin position="137"/>
        <end position="173"/>
    </location>
</feature>